<gene>
    <name evidence="1" type="ORF">NIES592_15220</name>
</gene>
<evidence type="ECO:0000313" key="2">
    <source>
        <dbReference type="Proteomes" id="UP000186391"/>
    </source>
</evidence>
<dbReference type="Pfam" id="PF03747">
    <property type="entry name" value="ADP_ribosyl_GH"/>
    <property type="match status" value="1"/>
</dbReference>
<name>A0A1U7GXD4_9CYAN</name>
<dbReference type="InterPro" id="IPR005502">
    <property type="entry name" value="Ribosyl_crysJ1"/>
</dbReference>
<accession>A0A1U7GXD4</accession>
<comment type="caution">
    <text evidence="1">The sequence shown here is derived from an EMBL/GenBank/DDBJ whole genome shotgun (WGS) entry which is preliminary data.</text>
</comment>
<dbReference type="EMBL" id="MRCA01000008">
    <property type="protein sequence ID" value="OKH12983.1"/>
    <property type="molecule type" value="Genomic_DNA"/>
</dbReference>
<dbReference type="SUPFAM" id="SSF101478">
    <property type="entry name" value="ADP-ribosylglycohydrolase"/>
    <property type="match status" value="1"/>
</dbReference>
<evidence type="ECO:0008006" key="3">
    <source>
        <dbReference type="Google" id="ProtNLM"/>
    </source>
</evidence>
<dbReference type="OrthoDB" id="574287at2"/>
<dbReference type="InterPro" id="IPR036705">
    <property type="entry name" value="Ribosyl_crysJ1_sf"/>
</dbReference>
<dbReference type="AlphaFoldDB" id="A0A1U7GXD4"/>
<evidence type="ECO:0000313" key="1">
    <source>
        <dbReference type="EMBL" id="OKH12983.1"/>
    </source>
</evidence>
<dbReference type="Gene3D" id="1.10.4080.10">
    <property type="entry name" value="ADP-ribosylation/Crystallin J1"/>
    <property type="match status" value="1"/>
</dbReference>
<organism evidence="1 2">
    <name type="scientific">Fischerella major NIES-592</name>
    <dbReference type="NCBI Taxonomy" id="210994"/>
    <lineage>
        <taxon>Bacteria</taxon>
        <taxon>Bacillati</taxon>
        <taxon>Cyanobacteriota</taxon>
        <taxon>Cyanophyceae</taxon>
        <taxon>Nostocales</taxon>
        <taxon>Hapalosiphonaceae</taxon>
        <taxon>Fischerella</taxon>
    </lineage>
</organism>
<protein>
    <recommendedName>
        <fullName evidence="3">ADP-ribosylglycohydrolase</fullName>
    </recommendedName>
</protein>
<proteinExistence type="predicted"/>
<sequence>MHYSLVSRTRGTILGALIGENLAFQGGQVQKLASSYWQKIAILSAESLIELGRFDLGDWSRRQQQSGIILENHPDTSLQVILATLPVAFFFHEHPIKLRQNLLDVVKFWQNNQAVEDWALAVGYAIAQSLTEKLTPATLIPQMISFLGETTTSVPQTLLKLHNLLEKQAGLEITQAELCTEEKLNHALAIAFYCFVSSLEDFRLSVLRATQFTSRSIYISTITAALSGAYNATAGIPVSWRFLLAKNRAAQWQVTDLCQMVKLTDILIATWSGVYDSTLHQSEVNAEWPITLSDLPLEAIAAPRVIRLR</sequence>
<keyword evidence="2" id="KW-1185">Reference proteome</keyword>
<dbReference type="Proteomes" id="UP000186391">
    <property type="component" value="Unassembled WGS sequence"/>
</dbReference>
<reference evidence="1 2" key="1">
    <citation type="submission" date="2016-11" db="EMBL/GenBank/DDBJ databases">
        <title>Draft Genome Sequences of Nine Cyanobacterial Strains from Diverse Habitats.</title>
        <authorList>
            <person name="Zhu T."/>
            <person name="Hou S."/>
            <person name="Lu X."/>
            <person name="Hess W.R."/>
        </authorList>
    </citation>
    <scope>NUCLEOTIDE SEQUENCE [LARGE SCALE GENOMIC DNA]</scope>
    <source>
        <strain evidence="1 2">NIES-592</strain>
    </source>
</reference>
<dbReference type="RefSeq" id="WP_073556195.1">
    <property type="nucleotide sequence ID" value="NZ_MRCA01000008.1"/>
</dbReference>